<dbReference type="PROSITE" id="PS00211">
    <property type="entry name" value="ABC_TRANSPORTER_1"/>
    <property type="match status" value="1"/>
</dbReference>
<dbReference type="PANTHER" id="PTHR42794">
    <property type="entry name" value="HEMIN IMPORT ATP-BINDING PROTEIN HMUV"/>
    <property type="match status" value="1"/>
</dbReference>
<dbReference type="InterPro" id="IPR003593">
    <property type="entry name" value="AAA+_ATPase"/>
</dbReference>
<evidence type="ECO:0000313" key="5">
    <source>
        <dbReference type="EMBL" id="GIH99881.1"/>
    </source>
</evidence>
<evidence type="ECO:0000256" key="2">
    <source>
        <dbReference type="ARBA" id="ARBA00022741"/>
    </source>
</evidence>
<proteinExistence type="predicted"/>
<dbReference type="EMBL" id="BOOK01000012">
    <property type="protein sequence ID" value="GIH99881.1"/>
    <property type="molecule type" value="Genomic_DNA"/>
</dbReference>
<dbReference type="GO" id="GO:0016887">
    <property type="term" value="F:ATP hydrolysis activity"/>
    <property type="evidence" value="ECO:0007669"/>
    <property type="project" value="InterPro"/>
</dbReference>
<keyword evidence="6" id="KW-1185">Reference proteome</keyword>
<dbReference type="GO" id="GO:0005524">
    <property type="term" value="F:ATP binding"/>
    <property type="evidence" value="ECO:0007669"/>
    <property type="project" value="UniProtKB-KW"/>
</dbReference>
<dbReference type="InterPro" id="IPR027417">
    <property type="entry name" value="P-loop_NTPase"/>
</dbReference>
<name>A0A8J3SST5_9ACTN</name>
<dbReference type="SUPFAM" id="SSF52540">
    <property type="entry name" value="P-loop containing nucleoside triphosphate hydrolases"/>
    <property type="match status" value="1"/>
</dbReference>
<dbReference type="InterPro" id="IPR017871">
    <property type="entry name" value="ABC_transporter-like_CS"/>
</dbReference>
<feature type="domain" description="ABC transporter" evidence="4">
    <location>
        <begin position="3"/>
        <end position="231"/>
    </location>
</feature>
<dbReference type="Pfam" id="PF00005">
    <property type="entry name" value="ABC_tran"/>
    <property type="match status" value="1"/>
</dbReference>
<evidence type="ECO:0000256" key="3">
    <source>
        <dbReference type="ARBA" id="ARBA00022840"/>
    </source>
</evidence>
<keyword evidence="2" id="KW-0547">Nucleotide-binding</keyword>
<dbReference type="PANTHER" id="PTHR42794:SF2">
    <property type="entry name" value="ABC TRANSPORTER ATP-BINDING PROTEIN"/>
    <property type="match status" value="1"/>
</dbReference>
<reference evidence="5" key="1">
    <citation type="submission" date="2021-01" db="EMBL/GenBank/DDBJ databases">
        <title>Whole genome shotgun sequence of Planobispora takensis NBRC 109077.</title>
        <authorList>
            <person name="Komaki H."/>
            <person name="Tamura T."/>
        </authorList>
    </citation>
    <scope>NUCLEOTIDE SEQUENCE</scope>
    <source>
        <strain evidence="5">NBRC 109077</strain>
    </source>
</reference>
<accession>A0A8J3SST5</accession>
<dbReference type="FunFam" id="3.40.50.300:FF:000134">
    <property type="entry name" value="Iron-enterobactin ABC transporter ATP-binding protein"/>
    <property type="match status" value="1"/>
</dbReference>
<dbReference type="RefSeq" id="WP_203874318.1">
    <property type="nucleotide sequence ID" value="NZ_BOOK01000012.1"/>
</dbReference>
<dbReference type="Gene3D" id="3.40.50.300">
    <property type="entry name" value="P-loop containing nucleotide triphosphate hydrolases"/>
    <property type="match status" value="1"/>
</dbReference>
<dbReference type="PROSITE" id="PS50893">
    <property type="entry name" value="ABC_TRANSPORTER_2"/>
    <property type="match status" value="1"/>
</dbReference>
<evidence type="ECO:0000313" key="6">
    <source>
        <dbReference type="Proteomes" id="UP000634476"/>
    </source>
</evidence>
<gene>
    <name evidence="5" type="ORF">Pta02_18900</name>
</gene>
<evidence type="ECO:0000256" key="1">
    <source>
        <dbReference type="ARBA" id="ARBA00022448"/>
    </source>
</evidence>
<organism evidence="5 6">
    <name type="scientific">Planobispora takensis</name>
    <dbReference type="NCBI Taxonomy" id="1367882"/>
    <lineage>
        <taxon>Bacteria</taxon>
        <taxon>Bacillati</taxon>
        <taxon>Actinomycetota</taxon>
        <taxon>Actinomycetes</taxon>
        <taxon>Streptosporangiales</taxon>
        <taxon>Streptosporangiaceae</taxon>
        <taxon>Planobispora</taxon>
    </lineage>
</organism>
<comment type="caution">
    <text evidence="5">The sequence shown here is derived from an EMBL/GenBank/DDBJ whole genome shotgun (WGS) entry which is preliminary data.</text>
</comment>
<dbReference type="Proteomes" id="UP000634476">
    <property type="component" value="Unassembled WGS sequence"/>
</dbReference>
<dbReference type="AlphaFoldDB" id="A0A8J3SST5"/>
<dbReference type="InterPro" id="IPR003439">
    <property type="entry name" value="ABC_transporter-like_ATP-bd"/>
</dbReference>
<protein>
    <submittedName>
        <fullName evidence="5">ABC transporter ATP-binding protein</fullName>
    </submittedName>
</protein>
<dbReference type="SMART" id="SM00382">
    <property type="entry name" value="AAA"/>
    <property type="match status" value="1"/>
</dbReference>
<dbReference type="CDD" id="cd03214">
    <property type="entry name" value="ABC_Iron-Siderophores_B12_Hemin"/>
    <property type="match status" value="1"/>
</dbReference>
<keyword evidence="3 5" id="KW-0067">ATP-binding</keyword>
<sequence length="282" mass="29932">MNVEVQGVHWLHVLRDVSLTAGSGRVTGLIGPNGSGKSSLLRCVYRRIRPDRGRVLIDGADVWRTPAREVARQVAVVAQDTPADLDDSVEHVVALGRIPHLGALGRLSAAERALVAEAMETCEVTGLARRPFATLSGGERQRVQLARALVQQPRLLILDEPTNHLDPRHQVDLLRLVRALGVTVLVTLHDLQLAAAACDRLVVLDGGGVVADGPVAQVVTEDLLRAVYRVEAEVERGRDGLPRIFLPLPGPGGTVPAALARNGAAGGTGHAGTYDVSREPAS</sequence>
<evidence type="ECO:0000259" key="4">
    <source>
        <dbReference type="PROSITE" id="PS50893"/>
    </source>
</evidence>
<keyword evidence="1" id="KW-0813">Transport</keyword>